<feature type="domain" description="PAC" evidence="14">
    <location>
        <begin position="484"/>
        <end position="536"/>
    </location>
</feature>
<feature type="transmembrane region" description="Helical" evidence="10">
    <location>
        <begin position="139"/>
        <end position="161"/>
    </location>
</feature>
<dbReference type="SMART" id="SM00448">
    <property type="entry name" value="REC"/>
    <property type="match status" value="1"/>
</dbReference>
<dbReference type="PANTHER" id="PTHR43547">
    <property type="entry name" value="TWO-COMPONENT HISTIDINE KINASE"/>
    <property type="match status" value="1"/>
</dbReference>
<dbReference type="SUPFAM" id="SSF52172">
    <property type="entry name" value="CheY-like"/>
    <property type="match status" value="1"/>
</dbReference>
<dbReference type="CDD" id="cd16922">
    <property type="entry name" value="HATPase_EvgS-ArcB-TorS-like"/>
    <property type="match status" value="1"/>
</dbReference>
<dbReference type="PROSITE" id="PS50113">
    <property type="entry name" value="PAC"/>
    <property type="match status" value="1"/>
</dbReference>
<dbReference type="Pfam" id="PF13188">
    <property type="entry name" value="PAS_8"/>
    <property type="match status" value="1"/>
</dbReference>
<keyword evidence="10" id="KW-0472">Membrane</keyword>
<dbReference type="SMART" id="SM00387">
    <property type="entry name" value="HATPase_c"/>
    <property type="match status" value="1"/>
</dbReference>
<evidence type="ECO:0000313" key="15">
    <source>
        <dbReference type="EMBL" id="MBW4666032.1"/>
    </source>
</evidence>
<keyword evidence="6" id="KW-0418">Kinase</keyword>
<feature type="domain" description="PAS" evidence="13">
    <location>
        <begin position="411"/>
        <end position="481"/>
    </location>
</feature>
<dbReference type="Proteomes" id="UP000729701">
    <property type="component" value="Unassembled WGS sequence"/>
</dbReference>
<evidence type="ECO:0000259" key="13">
    <source>
        <dbReference type="PROSITE" id="PS50112"/>
    </source>
</evidence>
<evidence type="ECO:0000256" key="2">
    <source>
        <dbReference type="ARBA" id="ARBA00006402"/>
    </source>
</evidence>
<dbReference type="Gene3D" id="3.30.450.20">
    <property type="entry name" value="PAS domain"/>
    <property type="match status" value="3"/>
</dbReference>
<dbReference type="SMART" id="SM00388">
    <property type="entry name" value="HisKA"/>
    <property type="match status" value="1"/>
</dbReference>
<dbReference type="EC" id="2.7.13.3" evidence="3"/>
<dbReference type="InterPro" id="IPR003594">
    <property type="entry name" value="HATPase_dom"/>
</dbReference>
<reference evidence="15" key="2">
    <citation type="journal article" date="2022" name="Microbiol. Resour. Announc.">
        <title>Metagenome Sequencing to Explore Phylogenomics of Terrestrial Cyanobacteria.</title>
        <authorList>
            <person name="Ward R.D."/>
            <person name="Stajich J.E."/>
            <person name="Johansen J.R."/>
            <person name="Huntemann M."/>
            <person name="Clum A."/>
            <person name="Foster B."/>
            <person name="Foster B."/>
            <person name="Roux S."/>
            <person name="Palaniappan K."/>
            <person name="Varghese N."/>
            <person name="Mukherjee S."/>
            <person name="Reddy T.B.K."/>
            <person name="Daum C."/>
            <person name="Copeland A."/>
            <person name="Chen I.A."/>
            <person name="Ivanova N.N."/>
            <person name="Kyrpides N.C."/>
            <person name="Shapiro N."/>
            <person name="Eloe-Fadrosh E.A."/>
            <person name="Pietrasiak N."/>
        </authorList>
    </citation>
    <scope>NUCLEOTIDE SEQUENCE</scope>
    <source>
        <strain evidence="15">GSE-NOS-MK-12-04C</strain>
    </source>
</reference>
<dbReference type="InterPro" id="IPR000700">
    <property type="entry name" value="PAS-assoc_C"/>
</dbReference>
<dbReference type="InterPro" id="IPR000014">
    <property type="entry name" value="PAS"/>
</dbReference>
<dbReference type="InterPro" id="IPR001789">
    <property type="entry name" value="Sig_transdc_resp-reg_receiver"/>
</dbReference>
<evidence type="ECO:0000259" key="12">
    <source>
        <dbReference type="PROSITE" id="PS50110"/>
    </source>
</evidence>
<dbReference type="Pfam" id="PF00072">
    <property type="entry name" value="Response_reg"/>
    <property type="match status" value="1"/>
</dbReference>
<dbReference type="InterPro" id="IPR003661">
    <property type="entry name" value="HisK_dim/P_dom"/>
</dbReference>
<dbReference type="Pfam" id="PF13426">
    <property type="entry name" value="PAS_9"/>
    <property type="match status" value="1"/>
</dbReference>
<evidence type="ECO:0000256" key="5">
    <source>
        <dbReference type="ARBA" id="ARBA00022679"/>
    </source>
</evidence>
<evidence type="ECO:0000256" key="3">
    <source>
        <dbReference type="ARBA" id="ARBA00012438"/>
    </source>
</evidence>
<reference evidence="15" key="1">
    <citation type="submission" date="2021-05" db="EMBL/GenBank/DDBJ databases">
        <authorList>
            <person name="Pietrasiak N."/>
            <person name="Ward R."/>
            <person name="Stajich J.E."/>
            <person name="Kurbessoian T."/>
        </authorList>
    </citation>
    <scope>NUCLEOTIDE SEQUENCE</scope>
    <source>
        <strain evidence="15">GSE-NOS-MK-12-04C</strain>
    </source>
</reference>
<dbReference type="GO" id="GO:0000155">
    <property type="term" value="F:phosphorelay sensor kinase activity"/>
    <property type="evidence" value="ECO:0007669"/>
    <property type="project" value="InterPro"/>
</dbReference>
<keyword evidence="10" id="KW-0812">Transmembrane</keyword>
<dbReference type="Gene3D" id="3.30.565.10">
    <property type="entry name" value="Histidine kinase-like ATPase, C-terminal domain"/>
    <property type="match status" value="1"/>
</dbReference>
<comment type="similarity">
    <text evidence="2">In the N-terminal section; belongs to the phytochrome family.</text>
</comment>
<dbReference type="PANTHER" id="PTHR43547:SF2">
    <property type="entry name" value="HYBRID SIGNAL TRANSDUCTION HISTIDINE KINASE C"/>
    <property type="match status" value="1"/>
</dbReference>
<dbReference type="EMBL" id="JAHHGZ010000001">
    <property type="protein sequence ID" value="MBW4666032.1"/>
    <property type="molecule type" value="Genomic_DNA"/>
</dbReference>
<evidence type="ECO:0000259" key="11">
    <source>
        <dbReference type="PROSITE" id="PS50109"/>
    </source>
</evidence>
<feature type="domain" description="PAS" evidence="13">
    <location>
        <begin position="286"/>
        <end position="358"/>
    </location>
</feature>
<dbReference type="Gene3D" id="3.40.50.2300">
    <property type="match status" value="1"/>
</dbReference>
<feature type="modified residue" description="4-aspartylphosphate" evidence="9">
    <location>
        <position position="1154"/>
    </location>
</feature>
<dbReference type="Gene3D" id="1.10.287.130">
    <property type="match status" value="1"/>
</dbReference>
<dbReference type="PROSITE" id="PS50112">
    <property type="entry name" value="PAS"/>
    <property type="match status" value="2"/>
</dbReference>
<dbReference type="SUPFAM" id="SSF55874">
    <property type="entry name" value="ATPase domain of HSP90 chaperone/DNA topoisomerase II/histidine kinase"/>
    <property type="match status" value="1"/>
</dbReference>
<feature type="transmembrane region" description="Helical" evidence="10">
    <location>
        <begin position="20"/>
        <end position="42"/>
    </location>
</feature>
<dbReference type="Pfam" id="PF02518">
    <property type="entry name" value="HATPase_c"/>
    <property type="match status" value="1"/>
</dbReference>
<evidence type="ECO:0000256" key="1">
    <source>
        <dbReference type="ARBA" id="ARBA00000085"/>
    </source>
</evidence>
<feature type="transmembrane region" description="Helical" evidence="10">
    <location>
        <begin position="49"/>
        <end position="67"/>
    </location>
</feature>
<dbReference type="InterPro" id="IPR011006">
    <property type="entry name" value="CheY-like_superfamily"/>
</dbReference>
<dbReference type="InterPro" id="IPR036097">
    <property type="entry name" value="HisK_dim/P_sf"/>
</dbReference>
<organism evidence="15 16">
    <name type="scientific">Cyanomargarita calcarea GSE-NOS-MK-12-04C</name>
    <dbReference type="NCBI Taxonomy" id="2839659"/>
    <lineage>
        <taxon>Bacteria</taxon>
        <taxon>Bacillati</taxon>
        <taxon>Cyanobacteriota</taxon>
        <taxon>Cyanophyceae</taxon>
        <taxon>Nostocales</taxon>
        <taxon>Cyanomargaritaceae</taxon>
        <taxon>Cyanomargarita</taxon>
    </lineage>
</organism>
<dbReference type="InterPro" id="IPR003018">
    <property type="entry name" value="GAF"/>
</dbReference>
<dbReference type="InterPro" id="IPR035965">
    <property type="entry name" value="PAS-like_dom_sf"/>
</dbReference>
<dbReference type="SUPFAM" id="SSF55785">
    <property type="entry name" value="PYP-like sensor domain (PAS domain)"/>
    <property type="match status" value="3"/>
</dbReference>
<dbReference type="CDD" id="cd00130">
    <property type="entry name" value="PAS"/>
    <property type="match status" value="2"/>
</dbReference>
<feature type="transmembrane region" description="Helical" evidence="10">
    <location>
        <begin position="173"/>
        <end position="193"/>
    </location>
</feature>
<dbReference type="NCBIfam" id="TIGR00229">
    <property type="entry name" value="sensory_box"/>
    <property type="match status" value="2"/>
</dbReference>
<gene>
    <name evidence="15" type="ORF">KME60_00965</name>
</gene>
<evidence type="ECO:0000256" key="10">
    <source>
        <dbReference type="SAM" id="Phobius"/>
    </source>
</evidence>
<dbReference type="Pfam" id="PF13185">
    <property type="entry name" value="GAF_2"/>
    <property type="match status" value="1"/>
</dbReference>
<dbReference type="InterPro" id="IPR005467">
    <property type="entry name" value="His_kinase_dom"/>
</dbReference>
<dbReference type="InterPro" id="IPR036890">
    <property type="entry name" value="HATPase_C_sf"/>
</dbReference>
<keyword evidence="4 9" id="KW-0597">Phosphoprotein</keyword>
<sequence>MFNIIRLRLQDLLQTSSNCLLSQAASVFAISIGSAVLIGWCFQIEVGTAMKASTALCLILSGISLWLSSPPTPPTPPSLLVAKICARAVFGIGLLTLGESLLQINFDQGHMGTNTALSFMLVGRALFLLAEPKSSRSYWYIQVLTLITCLISLQSVVGYAYQVKVLYGIAPHITSMTLPTALTFVVLSAGILWARTDEGVMKMVTSDTYAGLLARRLLVVAIAIPLVLGWFIVQGQRASVYDPAFAIELFAIITIVTFVVLIWQNAALIERLSHQHESDRAVIRENEDKLRAFANANVVGIMFGDVKGGIQQANDEYLRIIGYKREDLVANKIRWDEITPPEYLYLDEQSTIEALSTGACTPYEKEYIRFDGSRIPILMGFVLVGEERQESVCFVLDLSKRKEAESALQQSEKRFRLAVDNIPNVFSIYDQYGRFQFVNAVASQITNKLPEEFIGRTDEEVFPPEITQAYVQTLHQAIKTRTLQTTEATVILPNYGKFTTAIKYVPLLDENGEIFQILGITDDITARKEAEDALRNQQKWLEELVNLMPTPLLLIEAGTGRITFANRAAQEMAGGEFPTNVATENYDTVYHVTDAAGNVIPNEETPGARVARGERIDGAEMDWHTPGGVRSLVTYADTLPAIYGHEATCVMVFQDISSLKQVKNALSLGYKRLQLLFETASDLLSSQQPEALVNNLFGKLSDQISLDVYFNYLIEDKELLRLESYSGITEEFASSVKWVKFGQAICGTVAAERRAIYVENVQQSIEPKTELIRSIGITAYYSHPLIAQEKLLGTISFGSRTRSKFSQNEMSMMQAVCDLGAIAMERTSLIASLQQQTEQLSDANRMKDEFLAILSHELRSPLNAILGWAQLLRGGKLNETQISKGIETIERNAKAQTQLIEDLLDISRMIQGKLRLKVCQCDLIPIIDSALDSVSLAAQVREIDLRIFIADRGQSQYLVSGDAGRIQQVIWNLLSNAIKFTPKGGRVELRMSMSANLGSELLAIIQVSDTGIGISPDFLPYVFDRFRQADSSSTRNHGGLGLGLAIVRHIVELHGGTIYAESPGEEQGATFTVKLPLLKTQPSPPLSLSPPPPSFPSFPSLFGVRVLIVDDEADTRDFLVTVLQGCQAEVHAVASVAEALQVIPEWKPDVLVSDIGMPGEDGYSLIRKLRASPPEKGGKIPAAALTAYTRTQDRMRAIQEGFQLHLPKPVEPDELAAVVASLVGRISQITK</sequence>
<dbReference type="CDD" id="cd17580">
    <property type="entry name" value="REC_2_DhkD-like"/>
    <property type="match status" value="1"/>
</dbReference>
<keyword evidence="5" id="KW-0808">Transferase</keyword>
<name>A0A951QHA2_9CYAN</name>
<dbReference type="SMART" id="SM00065">
    <property type="entry name" value="GAF"/>
    <property type="match status" value="1"/>
</dbReference>
<proteinExistence type="inferred from homology"/>
<dbReference type="CDD" id="cd00082">
    <property type="entry name" value="HisKA"/>
    <property type="match status" value="1"/>
</dbReference>
<comment type="caution">
    <text evidence="15">The sequence shown here is derived from an EMBL/GenBank/DDBJ whole genome shotgun (WGS) entry which is preliminary data.</text>
</comment>
<dbReference type="Pfam" id="PF00512">
    <property type="entry name" value="HisKA"/>
    <property type="match status" value="1"/>
</dbReference>
<feature type="transmembrane region" description="Helical" evidence="10">
    <location>
        <begin position="213"/>
        <end position="233"/>
    </location>
</feature>
<comment type="catalytic activity">
    <reaction evidence="1">
        <text>ATP + protein L-histidine = ADP + protein N-phospho-L-histidine.</text>
        <dbReference type="EC" id="2.7.13.3"/>
    </reaction>
</comment>
<dbReference type="SUPFAM" id="SSF55781">
    <property type="entry name" value="GAF domain-like"/>
    <property type="match status" value="1"/>
</dbReference>
<keyword evidence="10" id="KW-1133">Transmembrane helix</keyword>
<dbReference type="Gene3D" id="3.30.450.40">
    <property type="match status" value="1"/>
</dbReference>
<keyword evidence="7" id="KW-0902">Two-component regulatory system</keyword>
<dbReference type="PRINTS" id="PR00344">
    <property type="entry name" value="BCTRLSENSOR"/>
</dbReference>
<feature type="transmembrane region" description="Helical" evidence="10">
    <location>
        <begin position="245"/>
        <end position="263"/>
    </location>
</feature>
<dbReference type="SUPFAM" id="SSF47384">
    <property type="entry name" value="Homodimeric domain of signal transducing histidine kinase"/>
    <property type="match status" value="1"/>
</dbReference>
<protein>
    <recommendedName>
        <fullName evidence="8">Circadian input-output histidine kinase CikA</fullName>
        <ecNumber evidence="3">2.7.13.3</ecNumber>
    </recommendedName>
</protein>
<dbReference type="InterPro" id="IPR004358">
    <property type="entry name" value="Sig_transdc_His_kin-like_C"/>
</dbReference>
<dbReference type="Pfam" id="PF08448">
    <property type="entry name" value="PAS_4"/>
    <property type="match status" value="1"/>
</dbReference>
<evidence type="ECO:0000313" key="16">
    <source>
        <dbReference type="Proteomes" id="UP000729701"/>
    </source>
</evidence>
<evidence type="ECO:0000256" key="9">
    <source>
        <dbReference type="PROSITE-ProRule" id="PRU00169"/>
    </source>
</evidence>
<evidence type="ECO:0000256" key="6">
    <source>
        <dbReference type="ARBA" id="ARBA00022777"/>
    </source>
</evidence>
<feature type="domain" description="Histidine kinase" evidence="11">
    <location>
        <begin position="853"/>
        <end position="1079"/>
    </location>
</feature>
<dbReference type="AlphaFoldDB" id="A0A951QHA2"/>
<dbReference type="PROSITE" id="PS50110">
    <property type="entry name" value="RESPONSE_REGULATORY"/>
    <property type="match status" value="1"/>
</dbReference>
<evidence type="ECO:0000256" key="8">
    <source>
        <dbReference type="ARBA" id="ARBA00074306"/>
    </source>
</evidence>
<feature type="domain" description="Response regulatory" evidence="12">
    <location>
        <begin position="1105"/>
        <end position="1223"/>
    </location>
</feature>
<evidence type="ECO:0000256" key="7">
    <source>
        <dbReference type="ARBA" id="ARBA00023012"/>
    </source>
</evidence>
<dbReference type="InterPro" id="IPR013656">
    <property type="entry name" value="PAS_4"/>
</dbReference>
<evidence type="ECO:0000256" key="4">
    <source>
        <dbReference type="ARBA" id="ARBA00022553"/>
    </source>
</evidence>
<dbReference type="PROSITE" id="PS50109">
    <property type="entry name" value="HIS_KIN"/>
    <property type="match status" value="1"/>
</dbReference>
<accession>A0A951QHA2</accession>
<dbReference type="InterPro" id="IPR029016">
    <property type="entry name" value="GAF-like_dom_sf"/>
</dbReference>
<dbReference type="SMART" id="SM00091">
    <property type="entry name" value="PAS"/>
    <property type="match status" value="3"/>
</dbReference>
<evidence type="ECO:0000259" key="14">
    <source>
        <dbReference type="PROSITE" id="PS50113"/>
    </source>
</evidence>
<dbReference type="FunFam" id="3.30.565.10:FF:000010">
    <property type="entry name" value="Sensor histidine kinase RcsC"/>
    <property type="match status" value="1"/>
</dbReference>